<feature type="transmembrane region" description="Helical" evidence="8">
    <location>
        <begin position="390"/>
        <end position="407"/>
    </location>
</feature>
<evidence type="ECO:0000256" key="7">
    <source>
        <dbReference type="ARBA" id="ARBA00024033"/>
    </source>
</evidence>
<comment type="subcellular location">
    <subcellularLocation>
        <location evidence="1">Cell membrane</location>
        <topology evidence="1">Multi-pass membrane protein</topology>
    </subcellularLocation>
</comment>
<name>V4Q780_9CAUL</name>
<organism evidence="9 10">
    <name type="scientific">Asticcacaulis benevestitus DSM 16100 = ATCC BAA-896</name>
    <dbReference type="NCBI Taxonomy" id="1121022"/>
    <lineage>
        <taxon>Bacteria</taxon>
        <taxon>Pseudomonadati</taxon>
        <taxon>Pseudomonadota</taxon>
        <taxon>Alphaproteobacteria</taxon>
        <taxon>Caulobacterales</taxon>
        <taxon>Caulobacteraceae</taxon>
        <taxon>Asticcacaulis</taxon>
    </lineage>
</organism>
<evidence type="ECO:0000256" key="3">
    <source>
        <dbReference type="ARBA" id="ARBA00022679"/>
    </source>
</evidence>
<evidence type="ECO:0000256" key="6">
    <source>
        <dbReference type="ARBA" id="ARBA00023136"/>
    </source>
</evidence>
<comment type="similarity">
    <text evidence="7">Belongs to the glycosyltransferase 87 family.</text>
</comment>
<comment type="caution">
    <text evidence="9">The sequence shown here is derived from an EMBL/GenBank/DDBJ whole genome shotgun (WGS) entry which is preliminary data.</text>
</comment>
<proteinExistence type="inferred from homology"/>
<feature type="transmembrane region" description="Helical" evidence="8">
    <location>
        <begin position="234"/>
        <end position="252"/>
    </location>
</feature>
<feature type="transmembrane region" description="Helical" evidence="8">
    <location>
        <begin position="167"/>
        <end position="190"/>
    </location>
</feature>
<dbReference type="PATRIC" id="fig|1121022.4.peg.1011"/>
<protein>
    <recommendedName>
        <fullName evidence="11">DUF2029 domain-containing protein</fullName>
    </recommendedName>
</protein>
<evidence type="ECO:0000256" key="8">
    <source>
        <dbReference type="SAM" id="Phobius"/>
    </source>
</evidence>
<feature type="transmembrane region" description="Helical" evidence="8">
    <location>
        <begin position="202"/>
        <end position="227"/>
    </location>
</feature>
<evidence type="ECO:0000256" key="5">
    <source>
        <dbReference type="ARBA" id="ARBA00022989"/>
    </source>
</evidence>
<accession>V4Q780</accession>
<evidence type="ECO:0000313" key="9">
    <source>
        <dbReference type="EMBL" id="ESQ93695.1"/>
    </source>
</evidence>
<dbReference type="Proteomes" id="UP000017837">
    <property type="component" value="Unassembled WGS sequence"/>
</dbReference>
<feature type="transmembrane region" description="Helical" evidence="8">
    <location>
        <begin position="34"/>
        <end position="53"/>
    </location>
</feature>
<keyword evidence="2" id="KW-1003">Cell membrane</keyword>
<dbReference type="AlphaFoldDB" id="V4Q780"/>
<dbReference type="GO" id="GO:0005886">
    <property type="term" value="C:plasma membrane"/>
    <property type="evidence" value="ECO:0007669"/>
    <property type="project" value="UniProtKB-SubCell"/>
</dbReference>
<keyword evidence="5 8" id="KW-1133">Transmembrane helix</keyword>
<evidence type="ECO:0000256" key="1">
    <source>
        <dbReference type="ARBA" id="ARBA00004651"/>
    </source>
</evidence>
<sequence length="427" mass="46168">MVPVPAAGDPLLALSNHLSQIRDADWLNARSARLYALIAFVLIGILPIVTRLVTGDGLIDRFGVPFGGDYISFYTASKLALAGHAADAWRPELHKAAQDTVFDRQLNGYWAFFYPPAYLLVCLPLALLTYGWSVVVAMATTTLAAVKLLHLWMKRMMPDITGVWLPLMAFPGLWMNIACGQNAALTAAIMTGGCLLLQRAPVLSGLVFGLLVIKPQLAIAIPFVLAADGRWKTFFAAAFSAAALSLAAFFVVGQEGYMAFFADSHLARETLDKGLVETSAMQSAFAGLKLIGLPNGVAYAGHALIALTGLTWSVFIIRRYRPDALSLGALLVSVTLLLSPFLVNYDLMLLALPLAWLIVQGAHQRFRPWEKMVCVGLYLLPALARGLTDMTHIPVGALMVGAMFMLVQSRITKTADIEMPAVLKPAI</sequence>
<dbReference type="InterPro" id="IPR018584">
    <property type="entry name" value="GT87"/>
</dbReference>
<dbReference type="Pfam" id="PF09594">
    <property type="entry name" value="GT87"/>
    <property type="match status" value="1"/>
</dbReference>
<evidence type="ECO:0000313" key="10">
    <source>
        <dbReference type="Proteomes" id="UP000017837"/>
    </source>
</evidence>
<keyword evidence="3" id="KW-0808">Transferase</keyword>
<keyword evidence="4 8" id="KW-0812">Transmembrane</keyword>
<keyword evidence="10" id="KW-1185">Reference proteome</keyword>
<dbReference type="eggNOG" id="ENOG502Z9HB">
    <property type="taxonomic scope" value="Bacteria"/>
</dbReference>
<dbReference type="GO" id="GO:0016758">
    <property type="term" value="F:hexosyltransferase activity"/>
    <property type="evidence" value="ECO:0007669"/>
    <property type="project" value="InterPro"/>
</dbReference>
<evidence type="ECO:0000256" key="2">
    <source>
        <dbReference type="ARBA" id="ARBA00022475"/>
    </source>
</evidence>
<feature type="transmembrane region" description="Helical" evidence="8">
    <location>
        <begin position="117"/>
        <end position="146"/>
    </location>
</feature>
<dbReference type="EMBL" id="AWGB01000007">
    <property type="protein sequence ID" value="ESQ93695.1"/>
    <property type="molecule type" value="Genomic_DNA"/>
</dbReference>
<reference evidence="9 10" key="1">
    <citation type="journal article" date="2014" name="Nature">
        <title>Sequential evolution of bacterial morphology by co-option of a developmental regulator.</title>
        <authorList>
            <person name="Jiang C."/>
            <person name="Brown P.J."/>
            <person name="Ducret A."/>
            <person name="Brun Y.V."/>
        </authorList>
    </citation>
    <scope>NUCLEOTIDE SEQUENCE [LARGE SCALE GENOMIC DNA]</scope>
    <source>
        <strain evidence="9 10">DSM 16100</strain>
    </source>
</reference>
<dbReference type="STRING" id="1121022.GCA_000376105_02054"/>
<feature type="transmembrane region" description="Helical" evidence="8">
    <location>
        <begin position="324"/>
        <end position="343"/>
    </location>
</feature>
<evidence type="ECO:0008006" key="11">
    <source>
        <dbReference type="Google" id="ProtNLM"/>
    </source>
</evidence>
<gene>
    <name evidence="9" type="ORF">ABENE_05085</name>
</gene>
<feature type="transmembrane region" description="Helical" evidence="8">
    <location>
        <begin position="297"/>
        <end position="317"/>
    </location>
</feature>
<evidence type="ECO:0000256" key="4">
    <source>
        <dbReference type="ARBA" id="ARBA00022692"/>
    </source>
</evidence>
<keyword evidence="6 8" id="KW-0472">Membrane</keyword>